<keyword evidence="2" id="KW-1133">Transmembrane helix</keyword>
<feature type="region of interest" description="Disordered" evidence="1">
    <location>
        <begin position="781"/>
        <end position="938"/>
    </location>
</feature>
<proteinExistence type="predicted"/>
<dbReference type="AlphaFoldDB" id="A0AAN9B8R4"/>
<feature type="chain" id="PRO_5042894888" description="Membralin" evidence="3">
    <location>
        <begin position="22"/>
        <end position="949"/>
    </location>
</feature>
<feature type="region of interest" description="Disordered" evidence="1">
    <location>
        <begin position="516"/>
        <end position="605"/>
    </location>
</feature>
<evidence type="ECO:0000256" key="2">
    <source>
        <dbReference type="SAM" id="Phobius"/>
    </source>
</evidence>
<keyword evidence="5" id="KW-1185">Reference proteome</keyword>
<feature type="compositionally biased region" description="Polar residues" evidence="1">
    <location>
        <begin position="706"/>
        <end position="727"/>
    </location>
</feature>
<dbReference type="GO" id="GO:0034976">
    <property type="term" value="P:response to endoplasmic reticulum stress"/>
    <property type="evidence" value="ECO:0007669"/>
    <property type="project" value="TreeGrafter"/>
</dbReference>
<feature type="transmembrane region" description="Helical" evidence="2">
    <location>
        <begin position="78"/>
        <end position="101"/>
    </location>
</feature>
<feature type="transmembrane region" description="Helical" evidence="2">
    <location>
        <begin position="427"/>
        <end position="448"/>
    </location>
</feature>
<dbReference type="GO" id="GO:1904294">
    <property type="term" value="P:positive regulation of ERAD pathway"/>
    <property type="evidence" value="ECO:0007669"/>
    <property type="project" value="TreeGrafter"/>
</dbReference>
<organism evidence="4 5">
    <name type="scientific">Littorina saxatilis</name>
    <dbReference type="NCBI Taxonomy" id="31220"/>
    <lineage>
        <taxon>Eukaryota</taxon>
        <taxon>Metazoa</taxon>
        <taxon>Spiralia</taxon>
        <taxon>Lophotrochozoa</taxon>
        <taxon>Mollusca</taxon>
        <taxon>Gastropoda</taxon>
        <taxon>Caenogastropoda</taxon>
        <taxon>Littorinimorpha</taxon>
        <taxon>Littorinoidea</taxon>
        <taxon>Littorinidae</taxon>
        <taxon>Littorina</taxon>
    </lineage>
</organism>
<accession>A0AAN9B8R4</accession>
<dbReference type="PANTHER" id="PTHR21650:SF4">
    <property type="entry name" value="MEMBRALIN"/>
    <property type="match status" value="1"/>
</dbReference>
<feature type="region of interest" description="Disordered" evidence="1">
    <location>
        <begin position="626"/>
        <end position="671"/>
    </location>
</feature>
<feature type="region of interest" description="Disordered" evidence="1">
    <location>
        <begin position="164"/>
        <end position="213"/>
    </location>
</feature>
<dbReference type="InterPro" id="IPR019144">
    <property type="entry name" value="Membralin"/>
</dbReference>
<reference evidence="4 5" key="1">
    <citation type="submission" date="2024-02" db="EMBL/GenBank/DDBJ databases">
        <title>Chromosome-scale genome assembly of the rough periwinkle Littorina saxatilis.</title>
        <authorList>
            <person name="De Jode A."/>
            <person name="Faria R."/>
            <person name="Formenti G."/>
            <person name="Sims Y."/>
            <person name="Smith T.P."/>
            <person name="Tracey A."/>
            <person name="Wood J.M.D."/>
            <person name="Zagrodzka Z.B."/>
            <person name="Johannesson K."/>
            <person name="Butlin R.K."/>
            <person name="Leder E.H."/>
        </authorList>
    </citation>
    <scope>NUCLEOTIDE SEQUENCE [LARGE SCALE GENOMIC DNA]</scope>
    <source>
        <strain evidence="4">Snail1</strain>
        <tissue evidence="4">Muscle</tissue>
    </source>
</reference>
<sequence>MGGRVLKVKLMSFTVVQVVWCGVMDGAQRAPGNNNNNQGQAGRNHNPVLHVRDRLFHALFYRIAITYARAFPRPVRRVLEFAILVKAFLVLAILCYMHIVFARTPVNCLSHVADTWPRYGILRVEIVRNASENYSIINSYKKEYSDIFMDSSVMEELGLGYSLNESDAEEEGKETTEKHPEDEESEDPHLTATAKDEEWAHVDAETGGRKKDAKVRDNTSLDYTLLEELYITDQSNAIHQQYTELEMLAKAVWPEEKYIVEYALEYGFLRLSPKTRQRLNITVMLITLDPLKDECFGDGLSRFLLDEFLGYDHILMSSIKELAEREENKGFLRNVVTGEHYRFVSMWMARSSYLAAAFIMLVFTVSVSTLLRYSHHQIFMFIVDLLQMLEMNVTVAFPAAPLLTVILALVGMEAIMSEFFNDTTTAFYIILIVWVADQYDAICCHTNISKRHWLRFFYMYHFAFYAYHYRFNGTFSGLALFTSWLFIQHSMVYFFHHYELPAILQQQRIQELLNHPPHQQQQQQPPQPNNNSDSNTDPQPPPASETEGRGEGTPAAGQGGTSEGQAPNGHSPANGGSNSGGGQQRGQGEGQTQGTGNVRPQSLAPQILGRSVGGIMALLTRHRGVRVRAARAPADAPAANSNTQASTGGGNGGGGGGGGREEERSNAYTVERIRVYTPSSFMRMFLSQGSSESSENSASGGEQSATPQSTSDESANGESANGESTNGESTNGESTTAESTTSESSPALSTESSSPMTPDGNDATFPATAVNVNAATSIMESSVDSPAFASSVGEKGSSSVDDASASVRGSSAEAALSDGGGEKVDLLESSQDPGRGLGKVQPNQAWSFTDSAVDKFPVGNTSQNNGTGDTSFPDLKPFSSASQSDSASLNCEPRLDFSTSEAQFSSKDGNLHASSLPSKSMGQNSGSGVQAQAQVDTNVLKSLMDYEVD</sequence>
<feature type="compositionally biased region" description="Polar residues" evidence="1">
    <location>
        <begin position="841"/>
        <end position="850"/>
    </location>
</feature>
<comment type="caution">
    <text evidence="4">The sequence shown here is derived from an EMBL/GenBank/DDBJ whole genome shotgun (WGS) entry which is preliminary data.</text>
</comment>
<feature type="transmembrane region" description="Helical" evidence="2">
    <location>
        <begin position="469"/>
        <end position="487"/>
    </location>
</feature>
<keyword evidence="2" id="KW-0472">Membrane</keyword>
<keyword evidence="2" id="KW-0812">Transmembrane</keyword>
<feature type="compositionally biased region" description="Polar residues" evidence="1">
    <location>
        <begin position="859"/>
        <end position="870"/>
    </location>
</feature>
<evidence type="ECO:0008006" key="6">
    <source>
        <dbReference type="Google" id="ProtNLM"/>
    </source>
</evidence>
<protein>
    <recommendedName>
        <fullName evidence="6">Membralin</fullName>
    </recommendedName>
</protein>
<feature type="compositionally biased region" description="Low complexity" evidence="1">
    <location>
        <begin position="516"/>
        <end position="537"/>
    </location>
</feature>
<feature type="compositionally biased region" description="Low complexity" evidence="1">
    <location>
        <begin position="796"/>
        <end position="811"/>
    </location>
</feature>
<evidence type="ECO:0000256" key="3">
    <source>
        <dbReference type="SAM" id="SignalP"/>
    </source>
</evidence>
<dbReference type="GO" id="GO:0005783">
    <property type="term" value="C:endoplasmic reticulum"/>
    <property type="evidence" value="ECO:0007669"/>
    <property type="project" value="TreeGrafter"/>
</dbReference>
<dbReference type="PANTHER" id="PTHR21650">
    <property type="entry name" value="MEMBRALIN/KINETOCHORE PROTEIN NUF2"/>
    <property type="match status" value="1"/>
</dbReference>
<feature type="region of interest" description="Disordered" evidence="1">
    <location>
        <begin position="686"/>
        <end position="767"/>
    </location>
</feature>
<feature type="compositionally biased region" description="Low complexity" evidence="1">
    <location>
        <begin position="687"/>
        <end position="705"/>
    </location>
</feature>
<feature type="compositionally biased region" description="Gly residues" evidence="1">
    <location>
        <begin position="577"/>
        <end position="593"/>
    </location>
</feature>
<dbReference type="EMBL" id="JBAMIC010000011">
    <property type="protein sequence ID" value="KAK7099999.1"/>
    <property type="molecule type" value="Genomic_DNA"/>
</dbReference>
<feature type="compositionally biased region" description="Polar residues" evidence="1">
    <location>
        <begin position="897"/>
        <end position="938"/>
    </location>
</feature>
<feature type="compositionally biased region" description="Low complexity" evidence="1">
    <location>
        <begin position="630"/>
        <end position="639"/>
    </location>
</feature>
<feature type="compositionally biased region" description="Low complexity" evidence="1">
    <location>
        <begin position="728"/>
        <end position="754"/>
    </location>
</feature>
<evidence type="ECO:0000313" key="4">
    <source>
        <dbReference type="EMBL" id="KAK7099999.1"/>
    </source>
</evidence>
<dbReference type="Proteomes" id="UP001374579">
    <property type="component" value="Unassembled WGS sequence"/>
</dbReference>
<feature type="compositionally biased region" description="Basic and acidic residues" evidence="1">
    <location>
        <begin position="194"/>
        <end position="213"/>
    </location>
</feature>
<gene>
    <name evidence="4" type="ORF">V1264_023014</name>
</gene>
<evidence type="ECO:0000256" key="1">
    <source>
        <dbReference type="SAM" id="MobiDB-lite"/>
    </source>
</evidence>
<feature type="signal peptide" evidence="3">
    <location>
        <begin position="1"/>
        <end position="21"/>
    </location>
</feature>
<feature type="compositionally biased region" description="Low complexity" evidence="1">
    <location>
        <begin position="879"/>
        <end position="888"/>
    </location>
</feature>
<name>A0AAN9B8R4_9CAEN</name>
<evidence type="ECO:0000313" key="5">
    <source>
        <dbReference type="Proteomes" id="UP001374579"/>
    </source>
</evidence>
<dbReference type="Pfam" id="PF09746">
    <property type="entry name" value="Membralin"/>
    <property type="match status" value="1"/>
</dbReference>
<feature type="compositionally biased region" description="Gly residues" evidence="1">
    <location>
        <begin position="647"/>
        <end position="658"/>
    </location>
</feature>
<keyword evidence="3" id="KW-0732">Signal</keyword>
<feature type="transmembrane region" description="Helical" evidence="2">
    <location>
        <begin position="353"/>
        <end position="373"/>
    </location>
</feature>
<feature type="transmembrane region" description="Helical" evidence="2">
    <location>
        <begin position="393"/>
        <end position="415"/>
    </location>
</feature>